<evidence type="ECO:0000313" key="3">
    <source>
        <dbReference type="Proteomes" id="UP000176834"/>
    </source>
</evidence>
<keyword evidence="1" id="KW-0812">Transmembrane</keyword>
<reference evidence="2 3" key="1">
    <citation type="journal article" date="2016" name="Nat. Commun.">
        <title>Thousands of microbial genomes shed light on interconnected biogeochemical processes in an aquifer system.</title>
        <authorList>
            <person name="Anantharaman K."/>
            <person name="Brown C.T."/>
            <person name="Hug L.A."/>
            <person name="Sharon I."/>
            <person name="Castelle C.J."/>
            <person name="Probst A.J."/>
            <person name="Thomas B.C."/>
            <person name="Singh A."/>
            <person name="Wilkins M.J."/>
            <person name="Karaoz U."/>
            <person name="Brodie E.L."/>
            <person name="Williams K.H."/>
            <person name="Hubbard S.S."/>
            <person name="Banfield J.F."/>
        </authorList>
    </citation>
    <scope>NUCLEOTIDE SEQUENCE [LARGE SCALE GENOMIC DNA]</scope>
</reference>
<dbReference type="Proteomes" id="UP000176834">
    <property type="component" value="Unassembled WGS sequence"/>
</dbReference>
<dbReference type="EMBL" id="MGJN01000002">
    <property type="protein sequence ID" value="OGN07706.1"/>
    <property type="molecule type" value="Genomic_DNA"/>
</dbReference>
<sequence length="92" mass="10278">MSIGLKLFLYFVVGPMALAFTNGSLSSYQNFQWGYDHVNEISMTAFVISGAASLYLLLNKKNSTRLRIISGVFLLISAGFFYTTYSFSNFGF</sequence>
<organism evidence="2 3">
    <name type="scientific">Candidatus Yanofskybacteria bacterium RIFCSPHIGHO2_02_FULL_38_22b</name>
    <dbReference type="NCBI Taxonomy" id="1802673"/>
    <lineage>
        <taxon>Bacteria</taxon>
        <taxon>Candidatus Yanofskyibacteriota</taxon>
    </lineage>
</organism>
<keyword evidence="1" id="KW-1133">Transmembrane helix</keyword>
<comment type="caution">
    <text evidence="2">The sequence shown here is derived from an EMBL/GenBank/DDBJ whole genome shotgun (WGS) entry which is preliminary data.</text>
</comment>
<evidence type="ECO:0000256" key="1">
    <source>
        <dbReference type="SAM" id="Phobius"/>
    </source>
</evidence>
<accession>A0A1F8F621</accession>
<proteinExistence type="predicted"/>
<protein>
    <submittedName>
        <fullName evidence="2">Uncharacterized protein</fullName>
    </submittedName>
</protein>
<dbReference type="AlphaFoldDB" id="A0A1F8F621"/>
<name>A0A1F8F621_9BACT</name>
<feature type="transmembrane region" description="Helical" evidence="1">
    <location>
        <begin position="65"/>
        <end position="85"/>
    </location>
</feature>
<evidence type="ECO:0000313" key="2">
    <source>
        <dbReference type="EMBL" id="OGN07706.1"/>
    </source>
</evidence>
<feature type="transmembrane region" description="Helical" evidence="1">
    <location>
        <begin position="7"/>
        <end position="29"/>
    </location>
</feature>
<gene>
    <name evidence="2" type="ORF">A3B86_00820</name>
</gene>
<feature type="transmembrane region" description="Helical" evidence="1">
    <location>
        <begin position="41"/>
        <end position="58"/>
    </location>
</feature>
<keyword evidence="1" id="KW-0472">Membrane</keyword>